<dbReference type="PANTHER" id="PTHR16026">
    <property type="entry name" value="CARTILAGE ACIDIC PROTEIN 1"/>
    <property type="match status" value="1"/>
</dbReference>
<reference evidence="1" key="1">
    <citation type="journal article" date="2014" name="Front. Microbiol.">
        <title>High frequency of phylogenetically diverse reductive dehalogenase-homologous genes in deep subseafloor sedimentary metagenomes.</title>
        <authorList>
            <person name="Kawai M."/>
            <person name="Futagami T."/>
            <person name="Toyoda A."/>
            <person name="Takaki Y."/>
            <person name="Nishi S."/>
            <person name="Hori S."/>
            <person name="Arai W."/>
            <person name="Tsubouchi T."/>
            <person name="Morono Y."/>
            <person name="Uchiyama I."/>
            <person name="Ito T."/>
            <person name="Fujiyama A."/>
            <person name="Inagaki F."/>
            <person name="Takami H."/>
        </authorList>
    </citation>
    <scope>NUCLEOTIDE SEQUENCE</scope>
    <source>
        <strain evidence="1">Expedition CK06-06</strain>
    </source>
</reference>
<dbReference type="AlphaFoldDB" id="X1KCY1"/>
<comment type="caution">
    <text evidence="1">The sequence shown here is derived from an EMBL/GenBank/DDBJ whole genome shotgun (WGS) entry which is preliminary data.</text>
</comment>
<dbReference type="PANTHER" id="PTHR16026:SF0">
    <property type="entry name" value="CARTILAGE ACIDIC PROTEIN 1"/>
    <property type="match status" value="1"/>
</dbReference>
<dbReference type="InterPro" id="IPR028994">
    <property type="entry name" value="Integrin_alpha_N"/>
</dbReference>
<organism evidence="1">
    <name type="scientific">marine sediment metagenome</name>
    <dbReference type="NCBI Taxonomy" id="412755"/>
    <lineage>
        <taxon>unclassified sequences</taxon>
        <taxon>metagenomes</taxon>
        <taxon>ecological metagenomes</taxon>
    </lineage>
</organism>
<dbReference type="SUPFAM" id="SSF69318">
    <property type="entry name" value="Integrin alpha N-terminal domain"/>
    <property type="match status" value="1"/>
</dbReference>
<protein>
    <recommendedName>
        <fullName evidence="2">ASPIC/UnbV domain-containing protein</fullName>
    </recommendedName>
</protein>
<dbReference type="EMBL" id="BARU01046569">
    <property type="protein sequence ID" value="GAH91470.1"/>
    <property type="molecule type" value="Genomic_DNA"/>
</dbReference>
<gene>
    <name evidence="1" type="ORF">S03H2_70188</name>
</gene>
<name>X1KCY1_9ZZZZ</name>
<feature type="non-terminal residue" evidence="1">
    <location>
        <position position="126"/>
    </location>
</feature>
<accession>X1KCY1</accession>
<sequence>KFMASMPVATALQKGRAADLATVEKMPPGKASCFMFQGTDSLVFTDRSAQWGFTHPAFSNGAAYADLDNDGNLDLVVNTLNEPAMIYRNHGDAGVHWLDVELRGPAGNLFGIGAKVAVRTGGRVQY</sequence>
<proteinExistence type="predicted"/>
<feature type="non-terminal residue" evidence="1">
    <location>
        <position position="1"/>
    </location>
</feature>
<dbReference type="InterPro" id="IPR027039">
    <property type="entry name" value="Crtac1"/>
</dbReference>
<evidence type="ECO:0008006" key="2">
    <source>
        <dbReference type="Google" id="ProtNLM"/>
    </source>
</evidence>
<evidence type="ECO:0000313" key="1">
    <source>
        <dbReference type="EMBL" id="GAH91470.1"/>
    </source>
</evidence>